<gene>
    <name evidence="1" type="ORF">E4N76_13165</name>
</gene>
<dbReference type="EMBL" id="CP038802">
    <property type="protein sequence ID" value="UTY29805.1"/>
    <property type="molecule type" value="Genomic_DNA"/>
</dbReference>
<reference evidence="1" key="1">
    <citation type="submission" date="2019-04" db="EMBL/GenBank/DDBJ databases">
        <title>Whole genome sequencing of oral phylogroup 2 treponemes.</title>
        <authorList>
            <person name="Chan Y."/>
            <person name="Zeng H.H."/>
            <person name="Yu X.L."/>
            <person name="Leung W.K."/>
            <person name="Watt R.M."/>
        </authorList>
    </citation>
    <scope>NUCLEOTIDE SEQUENCE</scope>
    <source>
        <strain evidence="1">OMZ 847</strain>
    </source>
</reference>
<accession>A0ABY5I0A8</accession>
<keyword evidence="2" id="KW-1185">Reference proteome</keyword>
<sequence length="76" mass="8824">MDNNKKINGLTELINRIQDDPMSEYAICLYELEAVKNFFQLDMSVINKPALEGMYEILFNIIIRLEAIGEKLCKQI</sequence>
<proteinExistence type="predicted"/>
<organism evidence="1 2">
    <name type="scientific">Treponema putidum</name>
    <dbReference type="NCBI Taxonomy" id="221027"/>
    <lineage>
        <taxon>Bacteria</taxon>
        <taxon>Pseudomonadati</taxon>
        <taxon>Spirochaetota</taxon>
        <taxon>Spirochaetia</taxon>
        <taxon>Spirochaetales</taxon>
        <taxon>Treponemataceae</taxon>
        <taxon>Treponema</taxon>
    </lineage>
</organism>
<name>A0ABY5I0A8_9SPIR</name>
<evidence type="ECO:0000313" key="1">
    <source>
        <dbReference type="EMBL" id="UTY29805.1"/>
    </source>
</evidence>
<dbReference type="Proteomes" id="UP001059401">
    <property type="component" value="Chromosome"/>
</dbReference>
<protein>
    <submittedName>
        <fullName evidence="1">Uncharacterized protein</fullName>
    </submittedName>
</protein>
<evidence type="ECO:0000313" key="2">
    <source>
        <dbReference type="Proteomes" id="UP001059401"/>
    </source>
</evidence>
<dbReference type="RefSeq" id="WP_255805410.1">
    <property type="nucleotide sequence ID" value="NZ_CP038802.1"/>
</dbReference>